<feature type="domain" description="Chlorhexidine efflux transporter" evidence="2">
    <location>
        <begin position="3"/>
        <end position="63"/>
    </location>
</feature>
<reference evidence="4" key="1">
    <citation type="submission" date="2016-10" db="EMBL/GenBank/DDBJ databases">
        <authorList>
            <person name="Varghese N."/>
            <person name="Submissions S."/>
        </authorList>
    </citation>
    <scope>NUCLEOTIDE SEQUENCE [LARGE SCALE GENOMIC DNA]</scope>
    <source>
        <strain evidence="4">NRRL B-51270</strain>
    </source>
</reference>
<dbReference type="OrthoDB" id="1631120at2"/>
<dbReference type="InterPro" id="IPR058208">
    <property type="entry name" value="PACE"/>
</dbReference>
<dbReference type="Proteomes" id="UP000243207">
    <property type="component" value="Chromosome I"/>
</dbReference>
<keyword evidence="1" id="KW-0472">Membrane</keyword>
<sequence length="149" mass="16989">MQGPKRKVFQALLYEALAVFFISPAFAYSYNSDLAHSTTLSIIISLIAVAWNMAYNYSFERWEDKQEQHRRTFSRRVVHSVGFEGGLTVMLLPLLSYWLHISLLEALMANMALFAFFFLYAFIFQWAFDKVFGAPLSAKAIEATDAPPG</sequence>
<dbReference type="RefSeq" id="WP_093393037.1">
    <property type="nucleotide sequence ID" value="NZ_LT629736.1"/>
</dbReference>
<dbReference type="InterPro" id="IPR007896">
    <property type="entry name" value="BTP_bacteria"/>
</dbReference>
<organism evidence="3 4">
    <name type="scientific">Halopseudomonas xinjiangensis</name>
    <dbReference type="NCBI Taxonomy" id="487184"/>
    <lineage>
        <taxon>Bacteria</taxon>
        <taxon>Pseudomonadati</taxon>
        <taxon>Pseudomonadota</taxon>
        <taxon>Gammaproteobacteria</taxon>
        <taxon>Pseudomonadales</taxon>
        <taxon>Pseudomonadaceae</taxon>
        <taxon>Halopseudomonas</taxon>
    </lineage>
</organism>
<name>A0A1H1SSI3_9GAMM</name>
<accession>A0A1H1SSI3</accession>
<evidence type="ECO:0000313" key="3">
    <source>
        <dbReference type="EMBL" id="SDS50942.1"/>
    </source>
</evidence>
<protein>
    <submittedName>
        <fullName evidence="3">Uncharacterized membrane protein</fullName>
    </submittedName>
</protein>
<keyword evidence="1" id="KW-0812">Transmembrane</keyword>
<feature type="transmembrane region" description="Helical" evidence="1">
    <location>
        <begin position="12"/>
        <end position="30"/>
    </location>
</feature>
<dbReference type="EMBL" id="LT629736">
    <property type="protein sequence ID" value="SDS50942.1"/>
    <property type="molecule type" value="Genomic_DNA"/>
</dbReference>
<dbReference type="NCBIfam" id="NF033664">
    <property type="entry name" value="PACE_transport"/>
    <property type="match status" value="1"/>
</dbReference>
<gene>
    <name evidence="3" type="ORF">SAMN05216421_1655</name>
</gene>
<dbReference type="Pfam" id="PF05232">
    <property type="entry name" value="BTP"/>
    <property type="match status" value="2"/>
</dbReference>
<feature type="transmembrane region" description="Helical" evidence="1">
    <location>
        <begin position="77"/>
        <end position="100"/>
    </location>
</feature>
<keyword evidence="1" id="KW-1133">Transmembrane helix</keyword>
<proteinExistence type="predicted"/>
<keyword evidence="4" id="KW-1185">Reference proteome</keyword>
<dbReference type="AlphaFoldDB" id="A0A1H1SSI3"/>
<evidence type="ECO:0000313" key="4">
    <source>
        <dbReference type="Proteomes" id="UP000243207"/>
    </source>
</evidence>
<evidence type="ECO:0000259" key="2">
    <source>
        <dbReference type="Pfam" id="PF05232"/>
    </source>
</evidence>
<feature type="transmembrane region" description="Helical" evidence="1">
    <location>
        <begin position="106"/>
        <end position="128"/>
    </location>
</feature>
<feature type="domain" description="Chlorhexidine efflux transporter" evidence="2">
    <location>
        <begin position="71"/>
        <end position="133"/>
    </location>
</feature>
<feature type="transmembrane region" description="Helical" evidence="1">
    <location>
        <begin position="36"/>
        <end position="57"/>
    </location>
</feature>
<dbReference type="STRING" id="487184.SAMN05216421_1655"/>
<evidence type="ECO:0000256" key="1">
    <source>
        <dbReference type="SAM" id="Phobius"/>
    </source>
</evidence>